<dbReference type="PROSITE" id="PS00175">
    <property type="entry name" value="PG_MUTASE"/>
    <property type="match status" value="1"/>
</dbReference>
<feature type="binding site" evidence="3">
    <location>
        <position position="110"/>
    </location>
    <ligand>
        <name>substrate</name>
    </ligand>
</feature>
<evidence type="ECO:0000256" key="1">
    <source>
        <dbReference type="ARBA" id="ARBA00022801"/>
    </source>
</evidence>
<gene>
    <name evidence="5" type="primary">pspB</name>
    <name evidence="5" type="ORF">CLPUN_04820</name>
</gene>
<feature type="binding site" evidence="3">
    <location>
        <position position="70"/>
    </location>
    <ligand>
        <name>substrate</name>
    </ligand>
</feature>
<evidence type="ECO:0000313" key="6">
    <source>
        <dbReference type="Proteomes" id="UP000190890"/>
    </source>
</evidence>
<feature type="active site" description="Proton donor/acceptor" evidence="2">
    <location>
        <position position="98"/>
    </location>
</feature>
<dbReference type="PANTHER" id="PTHR46517:SF1">
    <property type="entry name" value="FRUCTOSE-2,6-BISPHOSPHATASE TIGAR"/>
    <property type="match status" value="1"/>
</dbReference>
<dbReference type="Gene3D" id="3.40.50.1240">
    <property type="entry name" value="Phosphoglycerate mutase-like"/>
    <property type="match status" value="1"/>
</dbReference>
<dbReference type="GO" id="GO:0005829">
    <property type="term" value="C:cytosol"/>
    <property type="evidence" value="ECO:0007669"/>
    <property type="project" value="TreeGrafter"/>
</dbReference>
<dbReference type="GO" id="GO:0043456">
    <property type="term" value="P:regulation of pentose-phosphate shunt"/>
    <property type="evidence" value="ECO:0007669"/>
    <property type="project" value="TreeGrafter"/>
</dbReference>
<keyword evidence="6" id="KW-1185">Reference proteome</keyword>
<sequence length="244" mass="27323">MEIKNNTQTEKGKVTLYLMRHGQTIINKAGRVQGWCDGVLTEDGVKVAENVALGLSDIEFKGVYSSDLGRAIKTAKIIINANKINNELEVNEVTDLREMYFGKYEGEIEKLMFEDIFRYLNIKSFEEAFKMPNFGRAFADACSSLDETGAAENYEKLIGRIMTGINNISEEISAAGGGNALLVVHGGMLRNLLKELHEEANIENIENSSVSLVEYENGNFKIVSINDMSYKEKGENIKKHDMYN</sequence>
<evidence type="ECO:0000313" key="5">
    <source>
        <dbReference type="EMBL" id="OOM82143.1"/>
    </source>
</evidence>
<evidence type="ECO:0000256" key="4">
    <source>
        <dbReference type="PIRSR" id="PIRSR613078-3"/>
    </source>
</evidence>
<dbReference type="EC" id="3.1.3.3" evidence="5"/>
<dbReference type="AlphaFoldDB" id="A0A1S8TWK2"/>
<feature type="site" description="Transition state stabilizer" evidence="4">
    <location>
        <position position="185"/>
    </location>
</feature>
<dbReference type="InterPro" id="IPR051695">
    <property type="entry name" value="Phosphoglycerate_Mutase"/>
</dbReference>
<dbReference type="PANTHER" id="PTHR46517">
    <property type="entry name" value="FRUCTOSE-2,6-BISPHOSPHATASE TIGAR"/>
    <property type="match status" value="1"/>
</dbReference>
<feature type="binding site" evidence="3">
    <location>
        <begin position="20"/>
        <end position="27"/>
    </location>
    <ligand>
        <name>substrate</name>
    </ligand>
</feature>
<evidence type="ECO:0000256" key="2">
    <source>
        <dbReference type="PIRSR" id="PIRSR613078-1"/>
    </source>
</evidence>
<keyword evidence="1 5" id="KW-0378">Hydrolase</keyword>
<dbReference type="Pfam" id="PF00300">
    <property type="entry name" value="His_Phos_1"/>
    <property type="match status" value="1"/>
</dbReference>
<dbReference type="SUPFAM" id="SSF53254">
    <property type="entry name" value="Phosphoglycerate mutase-like"/>
    <property type="match status" value="1"/>
</dbReference>
<organism evidence="5 6">
    <name type="scientific">Clostridium puniceum</name>
    <dbReference type="NCBI Taxonomy" id="29367"/>
    <lineage>
        <taxon>Bacteria</taxon>
        <taxon>Bacillati</taxon>
        <taxon>Bacillota</taxon>
        <taxon>Clostridia</taxon>
        <taxon>Eubacteriales</taxon>
        <taxon>Clostridiaceae</taxon>
        <taxon>Clostridium</taxon>
    </lineage>
</organism>
<dbReference type="InterPro" id="IPR001345">
    <property type="entry name" value="PG/BPGM_mutase_AS"/>
</dbReference>
<dbReference type="RefSeq" id="WP_077845781.1">
    <property type="nucleotide sequence ID" value="NZ_LZZM01000027.1"/>
</dbReference>
<dbReference type="InterPro" id="IPR013078">
    <property type="entry name" value="His_Pase_superF_clade-1"/>
</dbReference>
<proteinExistence type="predicted"/>
<dbReference type="OrthoDB" id="9781415at2"/>
<name>A0A1S8TWK2_9CLOT</name>
<protein>
    <submittedName>
        <fullName evidence="5">Putative phosphoserine phosphatase 2</fullName>
        <ecNumber evidence="5">3.1.3.3</ecNumber>
    </submittedName>
</protein>
<feature type="active site" description="Tele-phosphohistidine intermediate" evidence="2">
    <location>
        <position position="21"/>
    </location>
</feature>
<dbReference type="GO" id="GO:0045820">
    <property type="term" value="P:negative regulation of glycolytic process"/>
    <property type="evidence" value="ECO:0007669"/>
    <property type="project" value="TreeGrafter"/>
</dbReference>
<dbReference type="SMART" id="SM00855">
    <property type="entry name" value="PGAM"/>
    <property type="match status" value="1"/>
</dbReference>
<dbReference type="GO" id="GO:0004331">
    <property type="term" value="F:fructose-2,6-bisphosphate 2-phosphatase activity"/>
    <property type="evidence" value="ECO:0007669"/>
    <property type="project" value="TreeGrafter"/>
</dbReference>
<reference evidence="5 6" key="1">
    <citation type="submission" date="2016-05" db="EMBL/GenBank/DDBJ databases">
        <title>Microbial solvent formation.</title>
        <authorList>
            <person name="Poehlein A."/>
            <person name="Montoya Solano J.D."/>
            <person name="Flitsch S."/>
            <person name="Krabben P."/>
            <person name="Duerre P."/>
            <person name="Daniel R."/>
        </authorList>
    </citation>
    <scope>NUCLEOTIDE SEQUENCE [LARGE SCALE GENOMIC DNA]</scope>
    <source>
        <strain evidence="5 6">DSM 2619</strain>
    </source>
</reference>
<dbReference type="Proteomes" id="UP000190890">
    <property type="component" value="Unassembled WGS sequence"/>
</dbReference>
<comment type="caution">
    <text evidence="5">The sequence shown here is derived from an EMBL/GenBank/DDBJ whole genome shotgun (WGS) entry which is preliminary data.</text>
</comment>
<dbReference type="InterPro" id="IPR029033">
    <property type="entry name" value="His_PPase_superfam"/>
</dbReference>
<dbReference type="CDD" id="cd07067">
    <property type="entry name" value="HP_PGM_like"/>
    <property type="match status" value="1"/>
</dbReference>
<dbReference type="EMBL" id="LZZM01000027">
    <property type="protein sequence ID" value="OOM82143.1"/>
    <property type="molecule type" value="Genomic_DNA"/>
</dbReference>
<dbReference type="STRING" id="29367.CLPUN_04820"/>
<accession>A0A1S8TWK2</accession>
<evidence type="ECO:0000256" key="3">
    <source>
        <dbReference type="PIRSR" id="PIRSR613078-2"/>
    </source>
</evidence>